<dbReference type="NCBIfam" id="NF047646">
    <property type="entry name" value="REP_Tyr_transpos"/>
    <property type="match status" value="1"/>
</dbReference>
<keyword evidence="3" id="KW-1185">Reference proteome</keyword>
<dbReference type="Pfam" id="PF01797">
    <property type="entry name" value="Y1_Tnp"/>
    <property type="match status" value="1"/>
</dbReference>
<dbReference type="PANTHER" id="PTHR34322">
    <property type="entry name" value="TRANSPOSASE, Y1_TNP DOMAIN-CONTAINING"/>
    <property type="match status" value="1"/>
</dbReference>
<protein>
    <submittedName>
        <fullName evidence="2">Transposase</fullName>
    </submittedName>
</protein>
<accession>A0ABW5PN72</accession>
<evidence type="ECO:0000313" key="3">
    <source>
        <dbReference type="Proteomes" id="UP001597458"/>
    </source>
</evidence>
<dbReference type="Gene3D" id="3.30.70.1290">
    <property type="entry name" value="Transposase IS200-like"/>
    <property type="match status" value="1"/>
</dbReference>
<dbReference type="PANTHER" id="PTHR34322:SF2">
    <property type="entry name" value="TRANSPOSASE IS200-LIKE DOMAIN-CONTAINING PROTEIN"/>
    <property type="match status" value="1"/>
</dbReference>
<dbReference type="InterPro" id="IPR036515">
    <property type="entry name" value="Transposase_17_sf"/>
</dbReference>
<evidence type="ECO:0000313" key="2">
    <source>
        <dbReference type="EMBL" id="MFD2616130.1"/>
    </source>
</evidence>
<dbReference type="SUPFAM" id="SSF143422">
    <property type="entry name" value="Transposase IS200-like"/>
    <property type="match status" value="1"/>
</dbReference>
<comment type="caution">
    <text evidence="2">The sequence shown here is derived from an EMBL/GenBank/DDBJ whole genome shotgun (WGS) entry which is preliminary data.</text>
</comment>
<reference evidence="3" key="1">
    <citation type="journal article" date="2019" name="Int. J. Syst. Evol. Microbiol.">
        <title>The Global Catalogue of Microorganisms (GCM) 10K type strain sequencing project: providing services to taxonomists for standard genome sequencing and annotation.</title>
        <authorList>
            <consortium name="The Broad Institute Genomics Platform"/>
            <consortium name="The Broad Institute Genome Sequencing Center for Infectious Disease"/>
            <person name="Wu L."/>
            <person name="Ma J."/>
        </authorList>
    </citation>
    <scope>NUCLEOTIDE SEQUENCE [LARGE SCALE GENOMIC DNA]</scope>
    <source>
        <strain evidence="3">TISTR 2241</strain>
    </source>
</reference>
<proteinExistence type="predicted"/>
<sequence length="188" mass="23071">MGRKKRIWLPNYFYHVVCRGNRRDPLFKDAADFLTFMYILRKVYEKTPFELASYCLMTNHFHLQLRSRDYPISKIMSLINKRYTNYYNTRYHLTGHVYEKRYYDKMIDSRTGMIEVSRYIHLNPVRANMVNLPQEYPWSSFSYYQNQTFIRHPFINHDIVLEHFLGELDQKVEKYCQYVIELQIEEST</sequence>
<dbReference type="EMBL" id="JBHUMR010000007">
    <property type="protein sequence ID" value="MFD2616130.1"/>
    <property type="molecule type" value="Genomic_DNA"/>
</dbReference>
<dbReference type="SMART" id="SM01321">
    <property type="entry name" value="Y1_Tnp"/>
    <property type="match status" value="1"/>
</dbReference>
<dbReference type="RefSeq" id="WP_141189579.1">
    <property type="nucleotide sequence ID" value="NZ_JBHUMR010000007.1"/>
</dbReference>
<organism evidence="2 3">
    <name type="scientific">Terrilactibacillus laevilacticus</name>
    <dbReference type="NCBI Taxonomy" id="1380157"/>
    <lineage>
        <taxon>Bacteria</taxon>
        <taxon>Bacillati</taxon>
        <taxon>Bacillota</taxon>
        <taxon>Bacilli</taxon>
        <taxon>Bacillales</taxon>
        <taxon>Bacillaceae</taxon>
        <taxon>Terrilactibacillus</taxon>
    </lineage>
</organism>
<name>A0ABW5PN72_9BACI</name>
<feature type="domain" description="Transposase IS200-like" evidence="1">
    <location>
        <begin position="9"/>
        <end position="123"/>
    </location>
</feature>
<dbReference type="Proteomes" id="UP001597458">
    <property type="component" value="Unassembled WGS sequence"/>
</dbReference>
<evidence type="ECO:0000259" key="1">
    <source>
        <dbReference type="SMART" id="SM01321"/>
    </source>
</evidence>
<gene>
    <name evidence="2" type="ORF">ACFSTF_02230</name>
</gene>
<dbReference type="InterPro" id="IPR002686">
    <property type="entry name" value="Transposase_17"/>
</dbReference>